<dbReference type="PANTHER" id="PTHR11177">
    <property type="entry name" value="CHITINASE"/>
    <property type="match status" value="1"/>
</dbReference>
<dbReference type="PANTHER" id="PTHR11177:SF360">
    <property type="entry name" value="CHITINASE 4-RELATED"/>
    <property type="match status" value="1"/>
</dbReference>
<dbReference type="AlphaFoldDB" id="A0AAE1GI87"/>
<dbReference type="SUPFAM" id="SSF54556">
    <property type="entry name" value="Chitinase insertion domain"/>
    <property type="match status" value="1"/>
</dbReference>
<name>A0AAE1GI87_PETCI</name>
<evidence type="ECO:0000256" key="1">
    <source>
        <dbReference type="ARBA" id="ARBA00022801"/>
    </source>
</evidence>
<keyword evidence="2" id="KW-1015">Disulfide bond</keyword>
<dbReference type="InterPro" id="IPR001223">
    <property type="entry name" value="Glyco_hydro18_cat"/>
</dbReference>
<evidence type="ECO:0000256" key="3">
    <source>
        <dbReference type="ARBA" id="ARBA00023295"/>
    </source>
</evidence>
<dbReference type="InterPro" id="IPR050314">
    <property type="entry name" value="Glycosyl_Hydrlase_18"/>
</dbReference>
<dbReference type="GO" id="GO:0005576">
    <property type="term" value="C:extracellular region"/>
    <property type="evidence" value="ECO:0007669"/>
    <property type="project" value="TreeGrafter"/>
</dbReference>
<evidence type="ECO:0000256" key="4">
    <source>
        <dbReference type="RuleBase" id="RU000489"/>
    </source>
</evidence>
<dbReference type="SMART" id="SM00636">
    <property type="entry name" value="Glyco_18"/>
    <property type="match status" value="1"/>
</dbReference>
<dbReference type="GO" id="GO:0008061">
    <property type="term" value="F:chitin binding"/>
    <property type="evidence" value="ECO:0007669"/>
    <property type="project" value="InterPro"/>
</dbReference>
<dbReference type="FunFam" id="3.10.50.10:FF:000001">
    <property type="entry name" value="Chitinase 3-like 1"/>
    <property type="match status" value="1"/>
</dbReference>
<comment type="caution">
    <text evidence="6">The sequence shown here is derived from an EMBL/GenBank/DDBJ whole genome shotgun (WGS) entry which is preliminary data.</text>
</comment>
<dbReference type="PROSITE" id="PS51910">
    <property type="entry name" value="GH18_2"/>
    <property type="match status" value="1"/>
</dbReference>
<keyword evidence="7" id="KW-1185">Reference proteome</keyword>
<evidence type="ECO:0000259" key="5">
    <source>
        <dbReference type="PROSITE" id="PS51910"/>
    </source>
</evidence>
<gene>
    <name evidence="6" type="ORF">Pcinc_005973</name>
</gene>
<proteinExistence type="predicted"/>
<sequence>MASKVVACYYPSWAYYREGAGKYDVEDIPVNLCTHVIYAFTDLDTNNLLMKPHDNWLDIDLRNLEKFTQLKEKKRSLKVLLGIGGWNDSRSNNKYSRLVANPASRRTFANHALNFLLRYGFDGLDLDWEYPGYEEGSPRDKQGFTAWVMELKEVLAPKGLMLTSAVSASRSVIDRGYDIPRVAEHLDLIFLMSYDFHGSWERKVAHHSPLYPEPGQNHEFCSASAVNYLIQKGAPPSKDGVSYVFKWESSAQLPQSPFPKATTEEVSKAAAELALLSQLPTPTLHHCSAALRSNHVLSLPSVEDLGAEALVKPLLSWWNKKATSTSKLNSSHPSTSGASVSVISNSEDLWGQFGKFLSAPSLSDTAGVPALPSSSTELVKDDHLARNRALFQFSGMSLLFWLAKTSSALGTASSAAFDSSASFHHLSMLATAFIQALRPSLPSMTLEALSTLDTRWLDWLHSSFFLQRPPRHQPRQFWSLSKVLDSLAPPQFPVLPSKDQLFRKALFLTAFASGMRASQLHALSRHTAWSVFATNDALVSLAHVPLFLAKNEREDHSLLPLTIPAWFEEGIHHPLCPVAALRSYLHFTEAAPRENLFVWPHSLSKCSRVHIAQELCKDYGWQHHVKKTPIFSSSPSVWLDIYIFSYTSAVGTIVMGVPLYGRSWTLARSDNNSPGASAVGPGRPGPYVKGSGNLAFFECCLAIQQEGWSKVTGVGGPYITKDNQWVGYDDVEAVTQKAQYAIDEGLGGVMVWDLPSDDFRNLCGYGKNPLLTAIARTLNL</sequence>
<dbReference type="Gene3D" id="3.10.50.10">
    <property type="match status" value="1"/>
</dbReference>
<dbReference type="GO" id="GO:0005975">
    <property type="term" value="P:carbohydrate metabolic process"/>
    <property type="evidence" value="ECO:0007669"/>
    <property type="project" value="InterPro"/>
</dbReference>
<dbReference type="InterPro" id="IPR001579">
    <property type="entry name" value="Glyco_hydro_18_chit_AS"/>
</dbReference>
<keyword evidence="1 4" id="KW-0378">Hydrolase</keyword>
<reference evidence="6" key="1">
    <citation type="submission" date="2023-10" db="EMBL/GenBank/DDBJ databases">
        <title>Genome assemblies of two species of porcelain crab, Petrolisthes cinctipes and Petrolisthes manimaculis (Anomura: Porcellanidae).</title>
        <authorList>
            <person name="Angst P."/>
        </authorList>
    </citation>
    <scope>NUCLEOTIDE SEQUENCE</scope>
    <source>
        <strain evidence="6">PB745_01</strain>
        <tissue evidence="6">Gill</tissue>
    </source>
</reference>
<dbReference type="GO" id="GO:0004568">
    <property type="term" value="F:chitinase activity"/>
    <property type="evidence" value="ECO:0007669"/>
    <property type="project" value="TreeGrafter"/>
</dbReference>
<dbReference type="SUPFAM" id="SSF51445">
    <property type="entry name" value="(Trans)glycosidases"/>
    <property type="match status" value="2"/>
</dbReference>
<accession>A0AAE1GI87</accession>
<protein>
    <recommendedName>
        <fullName evidence="5">GH18 domain-containing protein</fullName>
    </recommendedName>
</protein>
<evidence type="ECO:0000256" key="2">
    <source>
        <dbReference type="ARBA" id="ARBA00023157"/>
    </source>
</evidence>
<dbReference type="Gene3D" id="3.20.20.80">
    <property type="entry name" value="Glycosidases"/>
    <property type="match status" value="2"/>
</dbReference>
<dbReference type="InterPro" id="IPR011583">
    <property type="entry name" value="Chitinase_II/V-like_cat"/>
</dbReference>
<dbReference type="InterPro" id="IPR029070">
    <property type="entry name" value="Chitinase_insertion_sf"/>
</dbReference>
<dbReference type="EMBL" id="JAWQEG010000446">
    <property type="protein sequence ID" value="KAK3890058.1"/>
    <property type="molecule type" value="Genomic_DNA"/>
</dbReference>
<dbReference type="PROSITE" id="PS01095">
    <property type="entry name" value="GH18_1"/>
    <property type="match status" value="1"/>
</dbReference>
<dbReference type="GO" id="GO:0006032">
    <property type="term" value="P:chitin catabolic process"/>
    <property type="evidence" value="ECO:0007669"/>
    <property type="project" value="TreeGrafter"/>
</dbReference>
<evidence type="ECO:0000313" key="7">
    <source>
        <dbReference type="Proteomes" id="UP001286313"/>
    </source>
</evidence>
<dbReference type="Proteomes" id="UP001286313">
    <property type="component" value="Unassembled WGS sequence"/>
</dbReference>
<organism evidence="6 7">
    <name type="scientific">Petrolisthes cinctipes</name>
    <name type="common">Flat porcelain crab</name>
    <dbReference type="NCBI Taxonomy" id="88211"/>
    <lineage>
        <taxon>Eukaryota</taxon>
        <taxon>Metazoa</taxon>
        <taxon>Ecdysozoa</taxon>
        <taxon>Arthropoda</taxon>
        <taxon>Crustacea</taxon>
        <taxon>Multicrustacea</taxon>
        <taxon>Malacostraca</taxon>
        <taxon>Eumalacostraca</taxon>
        <taxon>Eucarida</taxon>
        <taxon>Decapoda</taxon>
        <taxon>Pleocyemata</taxon>
        <taxon>Anomura</taxon>
        <taxon>Galatheoidea</taxon>
        <taxon>Porcellanidae</taxon>
        <taxon>Petrolisthes</taxon>
    </lineage>
</organism>
<feature type="domain" description="GH18" evidence="5">
    <location>
        <begin position="4"/>
        <end position="780"/>
    </location>
</feature>
<dbReference type="InterPro" id="IPR017853">
    <property type="entry name" value="GH"/>
</dbReference>
<dbReference type="Pfam" id="PF00704">
    <property type="entry name" value="Glyco_hydro_18"/>
    <property type="match status" value="2"/>
</dbReference>
<evidence type="ECO:0000313" key="6">
    <source>
        <dbReference type="EMBL" id="KAK3890058.1"/>
    </source>
</evidence>
<keyword evidence="3 4" id="KW-0326">Glycosidase</keyword>